<dbReference type="AlphaFoldDB" id="A0A1Y2IMV4"/>
<dbReference type="InterPro" id="IPR051055">
    <property type="entry name" value="PIF1_helicase"/>
</dbReference>
<reference evidence="1 2" key="1">
    <citation type="journal article" date="2015" name="Biotechnol. Biofuels">
        <title>Enhanced degradation of softwood versus hardwood by the white-rot fungus Pycnoporus coccineus.</title>
        <authorList>
            <person name="Couturier M."/>
            <person name="Navarro D."/>
            <person name="Chevret D."/>
            <person name="Henrissat B."/>
            <person name="Piumi F."/>
            <person name="Ruiz-Duenas F.J."/>
            <person name="Martinez A.T."/>
            <person name="Grigoriev I.V."/>
            <person name="Riley R."/>
            <person name="Lipzen A."/>
            <person name="Berrin J.G."/>
            <person name="Master E.R."/>
            <person name="Rosso M.N."/>
        </authorList>
    </citation>
    <scope>NUCLEOTIDE SEQUENCE [LARGE SCALE GENOMIC DNA]</scope>
    <source>
        <strain evidence="1 2">BRFM310</strain>
    </source>
</reference>
<dbReference type="InterPro" id="IPR027417">
    <property type="entry name" value="P-loop_NTPase"/>
</dbReference>
<dbReference type="Proteomes" id="UP000193067">
    <property type="component" value="Unassembled WGS sequence"/>
</dbReference>
<dbReference type="EMBL" id="KZ084105">
    <property type="protein sequence ID" value="OSD02446.1"/>
    <property type="molecule type" value="Genomic_DNA"/>
</dbReference>
<dbReference type="OrthoDB" id="2757003at2759"/>
<organism evidence="1 2">
    <name type="scientific">Trametes coccinea (strain BRFM310)</name>
    <name type="common">Pycnoporus coccineus</name>
    <dbReference type="NCBI Taxonomy" id="1353009"/>
    <lineage>
        <taxon>Eukaryota</taxon>
        <taxon>Fungi</taxon>
        <taxon>Dikarya</taxon>
        <taxon>Basidiomycota</taxon>
        <taxon>Agaricomycotina</taxon>
        <taxon>Agaricomycetes</taxon>
        <taxon>Polyporales</taxon>
        <taxon>Polyporaceae</taxon>
        <taxon>Trametes</taxon>
    </lineage>
</organism>
<feature type="non-terminal residue" evidence="1">
    <location>
        <position position="1"/>
    </location>
</feature>
<dbReference type="PANTHER" id="PTHR47642">
    <property type="entry name" value="ATP-DEPENDENT DNA HELICASE"/>
    <property type="match status" value="1"/>
</dbReference>
<dbReference type="SUPFAM" id="SSF52540">
    <property type="entry name" value="P-loop containing nucleoside triphosphate hydrolases"/>
    <property type="match status" value="1"/>
</dbReference>
<proteinExistence type="predicted"/>
<keyword evidence="2" id="KW-1185">Reference proteome</keyword>
<protein>
    <submittedName>
        <fullName evidence="1">Uncharacterized protein</fullName>
    </submittedName>
</protein>
<gene>
    <name evidence="1" type="ORF">PYCCODRAFT_1367413</name>
</gene>
<evidence type="ECO:0000313" key="1">
    <source>
        <dbReference type="EMBL" id="OSD02446.1"/>
    </source>
</evidence>
<name>A0A1Y2IMV4_TRAC3</name>
<accession>A0A1Y2IMV4</accession>
<sequence length="251" mass="28081">VRDAINARIIAHKAKESMEEVTVFYAKDRMGRKPVEGDLRCTLWNQPSKVTKDFLGCLPLFRGMRVMITENIAFGRRLVNGSEGTVQKLLYNVIDGMAYATVAYVHVPGAGQVCDDLDVDIVPIFPKSKSFKVKTVKADGKCGPKRSVARTQLPLIPAYAYTDYKSQGKSLTHAIVDLESAQSLQGMYVMLSRVRTLRRLLVLRGFSAAKLCQRLSEEMRVELHRIDALAESTRDRFERSRRTSTLVAPAG</sequence>
<evidence type="ECO:0000313" key="2">
    <source>
        <dbReference type="Proteomes" id="UP000193067"/>
    </source>
</evidence>